<reference evidence="2 3" key="1">
    <citation type="submission" date="2019-08" db="EMBL/GenBank/DDBJ databases">
        <authorList>
            <person name="Dong K."/>
        </authorList>
    </citation>
    <scope>NUCLEOTIDE SEQUENCE [LARGE SCALE GENOMIC DNA]</scope>
    <source>
        <strain evidence="2 3">M4-8</strain>
    </source>
</reference>
<dbReference type="Proteomes" id="UP000321196">
    <property type="component" value="Unassembled WGS sequence"/>
</dbReference>
<dbReference type="InterPro" id="IPR007037">
    <property type="entry name" value="SIP_rossman_dom"/>
</dbReference>
<sequence length="135" mass="14788">MTNQIRRVSRRAAARAARVQVLVTADERSLLELEMLAATLPMCATGRVFIEVADASQITHIDLPPRMTVTWLDRSVRGAASGELAGRAALAWAGEMLCTADNTNRIYLLNEASAEHVRRHLEVGLSVGADRIHSR</sequence>
<protein>
    <submittedName>
        <fullName evidence="2">Phage tail protein</fullName>
    </submittedName>
</protein>
<dbReference type="Pfam" id="PF04954">
    <property type="entry name" value="SIP"/>
    <property type="match status" value="1"/>
</dbReference>
<dbReference type="AlphaFoldDB" id="A0A5C8HLS8"/>
<dbReference type="RefSeq" id="WP_147825687.1">
    <property type="nucleotide sequence ID" value="NZ_BAAARG010000002.1"/>
</dbReference>
<gene>
    <name evidence="2" type="ORF">FVP60_07650</name>
</gene>
<dbReference type="Gene3D" id="3.40.50.80">
    <property type="entry name" value="Nucleotide-binding domain of ferredoxin-NADP reductase (FNR) module"/>
    <property type="match status" value="1"/>
</dbReference>
<evidence type="ECO:0000313" key="3">
    <source>
        <dbReference type="Proteomes" id="UP000321196"/>
    </source>
</evidence>
<accession>A0A5C8HLS8</accession>
<dbReference type="EMBL" id="VRSW01000002">
    <property type="protein sequence ID" value="TXK04552.1"/>
    <property type="molecule type" value="Genomic_DNA"/>
</dbReference>
<feature type="domain" description="SIP-like Rossmann fold" evidence="1">
    <location>
        <begin position="20"/>
        <end position="132"/>
    </location>
</feature>
<evidence type="ECO:0000313" key="2">
    <source>
        <dbReference type="EMBL" id="TXK04552.1"/>
    </source>
</evidence>
<name>A0A5C8HLS8_9MICO</name>
<dbReference type="InterPro" id="IPR039261">
    <property type="entry name" value="FNR_nucleotide-bd"/>
</dbReference>
<comment type="caution">
    <text evidence="2">The sequence shown here is derived from an EMBL/GenBank/DDBJ whole genome shotgun (WGS) entry which is preliminary data.</text>
</comment>
<dbReference type="OrthoDB" id="5123323at2"/>
<proteinExistence type="predicted"/>
<evidence type="ECO:0000259" key="1">
    <source>
        <dbReference type="Pfam" id="PF04954"/>
    </source>
</evidence>
<organism evidence="2 3">
    <name type="scientific">Microbacterium mitrae</name>
    <dbReference type="NCBI Taxonomy" id="664640"/>
    <lineage>
        <taxon>Bacteria</taxon>
        <taxon>Bacillati</taxon>
        <taxon>Actinomycetota</taxon>
        <taxon>Actinomycetes</taxon>
        <taxon>Micrococcales</taxon>
        <taxon>Microbacteriaceae</taxon>
        <taxon>Microbacterium</taxon>
    </lineage>
</organism>
<keyword evidence="3" id="KW-1185">Reference proteome</keyword>